<protein>
    <submittedName>
        <fullName evidence="3">Nitroreductase family deazaflavin-dependent oxidoreductase</fullName>
    </submittedName>
</protein>
<evidence type="ECO:0000256" key="2">
    <source>
        <dbReference type="ARBA" id="ARBA00049106"/>
    </source>
</evidence>
<dbReference type="Proteomes" id="UP001494902">
    <property type="component" value="Unassembled WGS sequence"/>
</dbReference>
<sequence>MTQNAELSPTEWVRDQTEQILENGTTEGVTIMDRPVVLFTTTGAKSGKKRLVPLMRVEHDGAYAMIASKGGTPEHPAWYHNVLAHPEVDAQDGTETRTFVAREVQGAERQEWWDRAVEAYPPYAEYQEKTSRIIPVFVLEPQA</sequence>
<evidence type="ECO:0000256" key="1">
    <source>
        <dbReference type="ARBA" id="ARBA00008710"/>
    </source>
</evidence>
<proteinExistence type="inferred from homology"/>
<keyword evidence="4" id="KW-1185">Reference proteome</keyword>
<organism evidence="3 4">
    <name type="scientific">Pseudonocardia nematodicida</name>
    <dbReference type="NCBI Taxonomy" id="1206997"/>
    <lineage>
        <taxon>Bacteria</taxon>
        <taxon>Bacillati</taxon>
        <taxon>Actinomycetota</taxon>
        <taxon>Actinomycetes</taxon>
        <taxon>Pseudonocardiales</taxon>
        <taxon>Pseudonocardiaceae</taxon>
        <taxon>Pseudonocardia</taxon>
    </lineage>
</organism>
<reference evidence="3 4" key="1">
    <citation type="submission" date="2024-03" db="EMBL/GenBank/DDBJ databases">
        <title>Draft genome sequence of Pseudonocardia nematodicida JCM 31783.</title>
        <authorList>
            <person name="Butdee W."/>
            <person name="Duangmal K."/>
        </authorList>
    </citation>
    <scope>NUCLEOTIDE SEQUENCE [LARGE SCALE GENOMIC DNA]</scope>
    <source>
        <strain evidence="3 4">JCM 31783</strain>
    </source>
</reference>
<dbReference type="InterPro" id="IPR012349">
    <property type="entry name" value="Split_barrel_FMN-bd"/>
</dbReference>
<dbReference type="InterPro" id="IPR004378">
    <property type="entry name" value="F420H2_quin_Rdtase"/>
</dbReference>
<dbReference type="PANTHER" id="PTHR39428">
    <property type="entry name" value="F420H(2)-DEPENDENT QUINONE REDUCTASE RV1261C"/>
    <property type="match status" value="1"/>
</dbReference>
<dbReference type="EMBL" id="JBEDNQ010000006">
    <property type="protein sequence ID" value="MEQ3551843.1"/>
    <property type="molecule type" value="Genomic_DNA"/>
</dbReference>
<name>A0ABV1KBK2_9PSEU</name>
<dbReference type="RefSeq" id="WP_349298923.1">
    <property type="nucleotide sequence ID" value="NZ_JBEDNQ010000006.1"/>
</dbReference>
<comment type="caution">
    <text evidence="3">The sequence shown here is derived from an EMBL/GenBank/DDBJ whole genome shotgun (WGS) entry which is preliminary data.</text>
</comment>
<dbReference type="NCBIfam" id="TIGR00026">
    <property type="entry name" value="hi_GC_TIGR00026"/>
    <property type="match status" value="1"/>
</dbReference>
<accession>A0ABV1KBK2</accession>
<comment type="similarity">
    <text evidence="1">Belongs to the F420H(2)-dependent quinone reductase family.</text>
</comment>
<gene>
    <name evidence="3" type="ORF">WIS52_15325</name>
</gene>
<dbReference type="PANTHER" id="PTHR39428:SF3">
    <property type="entry name" value="DEAZAFLAVIN-DEPENDENT NITROREDUCTASE"/>
    <property type="match status" value="1"/>
</dbReference>
<dbReference type="Pfam" id="PF04075">
    <property type="entry name" value="F420H2_quin_red"/>
    <property type="match status" value="1"/>
</dbReference>
<evidence type="ECO:0000313" key="4">
    <source>
        <dbReference type="Proteomes" id="UP001494902"/>
    </source>
</evidence>
<dbReference type="Gene3D" id="2.30.110.10">
    <property type="entry name" value="Electron Transport, Fmn-binding Protein, Chain A"/>
    <property type="match status" value="1"/>
</dbReference>
<comment type="catalytic activity">
    <reaction evidence="2">
        <text>oxidized coenzyme F420-(gamma-L-Glu)(n) + a quinol + H(+) = reduced coenzyme F420-(gamma-L-Glu)(n) + a quinone</text>
        <dbReference type="Rhea" id="RHEA:39663"/>
        <dbReference type="Rhea" id="RHEA-COMP:12939"/>
        <dbReference type="Rhea" id="RHEA-COMP:14378"/>
        <dbReference type="ChEBI" id="CHEBI:15378"/>
        <dbReference type="ChEBI" id="CHEBI:24646"/>
        <dbReference type="ChEBI" id="CHEBI:132124"/>
        <dbReference type="ChEBI" id="CHEBI:133980"/>
        <dbReference type="ChEBI" id="CHEBI:139511"/>
    </reaction>
</comment>
<evidence type="ECO:0000313" key="3">
    <source>
        <dbReference type="EMBL" id="MEQ3551843.1"/>
    </source>
</evidence>